<evidence type="ECO:0000256" key="4">
    <source>
        <dbReference type="ARBA" id="ARBA00023136"/>
    </source>
</evidence>
<dbReference type="Pfam" id="PF22777">
    <property type="entry name" value="VKGC_lumenal_dom"/>
    <property type="match status" value="1"/>
</dbReference>
<dbReference type="InterPro" id="IPR053935">
    <property type="entry name" value="VKGC_lumenal_dom"/>
</dbReference>
<feature type="transmembrane region" description="Helical" evidence="7">
    <location>
        <begin position="242"/>
        <end position="268"/>
    </location>
</feature>
<name>A0ABT8R8B4_9BACT</name>
<feature type="transmembrane region" description="Helical" evidence="7">
    <location>
        <begin position="162"/>
        <end position="180"/>
    </location>
</feature>
<sequence length="457" mass="53035">MPITTSIHENISSRLLRYLSSPVDNSPLIVFRIIFGLLIFLESIGAIFTGWVKETFIDPVYPLPFIGFEWLQPLPGYGMYGYYVVMSGFGLMVMLGLFYRFSITAFTLMWTATYLMQKFNYNNHYYLLILLCVLMMLVPAHHYASLDVKRKPAIRSLTCPRWCFWLFILQLWIVFTYAAIAKIQPDWLSAKPIALWFQYKTDYPILGPLLATNWIKWVVAYGGIFFDLLIVPLLLWKKTRMLAFVASLVFHGFNSAVFQIGIFPYLMIGADVFFFEPEKVRRFFFKKKTPISALPSPLPSYSLPNPAITVFLVLFFVLQVVLPLRHLLFPGDVNWTEEGHRMSWRMMLRSKGGNLSFNLRNPQTNEQWKVYLSDYLTDVQAADVATHPDMIWQVVQLLKKKYGAEGIQNLEIYAISEASLNGRPYQPFIDPTVDLAKVDWEAFKHAHWILPMKSDEQ</sequence>
<evidence type="ECO:0000256" key="3">
    <source>
        <dbReference type="ARBA" id="ARBA00022989"/>
    </source>
</evidence>
<dbReference type="Pfam" id="PF05090">
    <property type="entry name" value="HTTM"/>
    <property type="match status" value="1"/>
</dbReference>
<keyword evidence="6" id="KW-0456">Lyase</keyword>
<feature type="domain" description="HTTM-like" evidence="8">
    <location>
        <begin position="20"/>
        <end position="279"/>
    </location>
</feature>
<evidence type="ECO:0000313" key="10">
    <source>
        <dbReference type="Proteomes" id="UP001168528"/>
    </source>
</evidence>
<feature type="transmembrane region" description="Helical" evidence="7">
    <location>
        <begin position="123"/>
        <end position="141"/>
    </location>
</feature>
<organism evidence="9 10">
    <name type="scientific">Rhodocytophaga aerolata</name>
    <dbReference type="NCBI Taxonomy" id="455078"/>
    <lineage>
        <taxon>Bacteria</taxon>
        <taxon>Pseudomonadati</taxon>
        <taxon>Bacteroidota</taxon>
        <taxon>Cytophagia</taxon>
        <taxon>Cytophagales</taxon>
        <taxon>Rhodocytophagaceae</taxon>
        <taxon>Rhodocytophaga</taxon>
    </lineage>
</organism>
<protein>
    <submittedName>
        <fullName evidence="9">HTTM domain-containing protein</fullName>
    </submittedName>
</protein>
<evidence type="ECO:0000256" key="7">
    <source>
        <dbReference type="SAM" id="Phobius"/>
    </source>
</evidence>
<keyword evidence="3 7" id="KW-1133">Transmembrane helix</keyword>
<comment type="caution">
    <text evidence="9">The sequence shown here is derived from an EMBL/GenBank/DDBJ whole genome shotgun (WGS) entry which is preliminary data.</text>
</comment>
<gene>
    <name evidence="9" type="ORF">Q0590_18825</name>
</gene>
<evidence type="ECO:0000313" key="9">
    <source>
        <dbReference type="EMBL" id="MDO1448337.1"/>
    </source>
</evidence>
<dbReference type="InterPro" id="IPR007782">
    <property type="entry name" value="VKG_COase"/>
</dbReference>
<reference evidence="9" key="1">
    <citation type="submission" date="2023-07" db="EMBL/GenBank/DDBJ databases">
        <title>The genome sequence of Rhodocytophaga aerolata KACC 12507.</title>
        <authorList>
            <person name="Zhang X."/>
        </authorList>
    </citation>
    <scope>NUCLEOTIDE SEQUENCE</scope>
    <source>
        <strain evidence="9">KACC 12507</strain>
    </source>
</reference>
<dbReference type="EMBL" id="JAUKPO010000011">
    <property type="protein sequence ID" value="MDO1448337.1"/>
    <property type="molecule type" value="Genomic_DNA"/>
</dbReference>
<keyword evidence="4 7" id="KW-0472">Membrane</keyword>
<keyword evidence="5" id="KW-1015">Disulfide bond</keyword>
<dbReference type="InterPro" id="IPR011020">
    <property type="entry name" value="HTTM-like"/>
</dbReference>
<evidence type="ECO:0000256" key="2">
    <source>
        <dbReference type="ARBA" id="ARBA00022692"/>
    </source>
</evidence>
<accession>A0ABT8R8B4</accession>
<keyword evidence="2 7" id="KW-0812">Transmembrane</keyword>
<evidence type="ECO:0000259" key="8">
    <source>
        <dbReference type="SMART" id="SM00752"/>
    </source>
</evidence>
<keyword evidence="10" id="KW-1185">Reference proteome</keyword>
<feature type="transmembrane region" description="Helical" evidence="7">
    <location>
        <begin position="303"/>
        <end position="322"/>
    </location>
</feature>
<dbReference type="SMART" id="SM00752">
    <property type="entry name" value="HTTM"/>
    <property type="match status" value="1"/>
</dbReference>
<evidence type="ECO:0000256" key="1">
    <source>
        <dbReference type="ARBA" id="ARBA00004127"/>
    </source>
</evidence>
<dbReference type="PANTHER" id="PTHR12639:SF7">
    <property type="entry name" value="HTTM DOMAIN-CONTAINING PROTEIN"/>
    <property type="match status" value="1"/>
</dbReference>
<evidence type="ECO:0000256" key="6">
    <source>
        <dbReference type="ARBA" id="ARBA00023239"/>
    </source>
</evidence>
<comment type="subcellular location">
    <subcellularLocation>
        <location evidence="1">Endomembrane system</location>
        <topology evidence="1">Multi-pass membrane protein</topology>
    </subcellularLocation>
</comment>
<feature type="transmembrane region" description="Helical" evidence="7">
    <location>
        <begin position="214"/>
        <end position="235"/>
    </location>
</feature>
<dbReference type="PANTHER" id="PTHR12639">
    <property type="entry name" value="VITAMIN K-DEPENDENT GAMMA-CARBOXYLASE"/>
    <property type="match status" value="1"/>
</dbReference>
<dbReference type="RefSeq" id="WP_302039139.1">
    <property type="nucleotide sequence ID" value="NZ_JAUKPO010000011.1"/>
</dbReference>
<feature type="transmembrane region" description="Helical" evidence="7">
    <location>
        <begin position="29"/>
        <end position="52"/>
    </location>
</feature>
<evidence type="ECO:0000256" key="5">
    <source>
        <dbReference type="ARBA" id="ARBA00023157"/>
    </source>
</evidence>
<proteinExistence type="predicted"/>
<feature type="transmembrane region" description="Helical" evidence="7">
    <location>
        <begin position="80"/>
        <end position="103"/>
    </location>
</feature>
<dbReference type="InterPro" id="IPR053934">
    <property type="entry name" value="HTTM_dom"/>
</dbReference>
<dbReference type="Proteomes" id="UP001168528">
    <property type="component" value="Unassembled WGS sequence"/>
</dbReference>